<evidence type="ECO:0000313" key="1">
    <source>
        <dbReference type="EMBL" id="AVO44287.1"/>
    </source>
</evidence>
<evidence type="ECO:0000313" key="2">
    <source>
        <dbReference type="Proteomes" id="UP000237889"/>
    </source>
</evidence>
<proteinExistence type="predicted"/>
<protein>
    <submittedName>
        <fullName evidence="1">Uncharacterized protein</fullName>
    </submittedName>
</protein>
<sequence length="78" mass="8556">MPLKSTFEDARMTTIKLQIPPDLLAAVDRFIEEEVPDVSRPDALLAALRAWAVGNGLMLSWRGPQEPPATWPEAANDG</sequence>
<keyword evidence="2" id="KW-1185">Reference proteome</keyword>
<dbReference type="KEGG" id="phr:C6569_03945"/>
<dbReference type="AlphaFoldDB" id="A0A2S0N8E3"/>
<accession>A0A2S0N8E3</accession>
<organism evidence="1 2">
    <name type="scientific">Phreatobacter cathodiphilus</name>
    <dbReference type="NCBI Taxonomy" id="1868589"/>
    <lineage>
        <taxon>Bacteria</taxon>
        <taxon>Pseudomonadati</taxon>
        <taxon>Pseudomonadota</taxon>
        <taxon>Alphaproteobacteria</taxon>
        <taxon>Hyphomicrobiales</taxon>
        <taxon>Phreatobacteraceae</taxon>
        <taxon>Phreatobacter</taxon>
    </lineage>
</organism>
<dbReference type="Proteomes" id="UP000237889">
    <property type="component" value="Chromosome"/>
</dbReference>
<reference evidence="1 2" key="1">
    <citation type="submission" date="2018-03" db="EMBL/GenBank/DDBJ databases">
        <title>Genome sequencing of Phreatobacter sp.</title>
        <authorList>
            <person name="Kim S.-J."/>
            <person name="Heo J."/>
            <person name="Kwon S.-W."/>
        </authorList>
    </citation>
    <scope>NUCLEOTIDE SEQUENCE [LARGE SCALE GENOMIC DNA]</scope>
    <source>
        <strain evidence="1 2">S-12</strain>
    </source>
</reference>
<name>A0A2S0N8E3_9HYPH</name>
<dbReference type="EMBL" id="CP027668">
    <property type="protein sequence ID" value="AVO44287.1"/>
    <property type="molecule type" value="Genomic_DNA"/>
</dbReference>
<gene>
    <name evidence="1" type="ORF">C6569_03945</name>
</gene>